<sequence length="601" mass="67671">MELLIPAMLPKTRVISDLVSLIIQLSDSIPNAKWVVSSRNWPTIEQQFDFTDKVKVSLELNQNSGSKAVDMLINQKISRLARLKRYSEDTIEAVLRELHRKADETFLWVALLNSMPRGLEKPYDRMLQQILSSRNSTLCGQILAKQIEEIVGECGSFLCIRENTVHFVHQSAQDFFLESENYYKLSHFNKEESHLNMFRQSLKALKNLYRNMYNIPSPGDIIDAPDPDPLACLGYVSSYWARHLIAGGGLLKTADSRWGGNLPQPLEHFDKSLKSLVKDACRFVLTFRHAFELAPLQVYVSALIFSPTSSVVKGLYQTDQPAWINLNSEPPSDWDTCTQILEGKNTLFDAIALAPDGHTLASLSDNQLKLWDTEKGCCIYCCEWKTSYFDRLAFSPNGKQLAALDRNDRTICRIVLLNLIVPSVNSDKPFLNLDSNPDFEDIEDFNATAIVFSPSGLRLAASSTNASAKIWDPSTRCCVRTMTRPSFPDDKLSCIAYSDDGTMLATGRRRDGVRIWVVETGQCLHAVDTPAEGLAFSLPQTLLVTKWDGGFSEWNTETWRGDMTVIPLNVRGLRFASTSGECINLWDNDRSCVRKLKGHGF</sequence>
<evidence type="ECO:0000313" key="1">
    <source>
        <dbReference type="EMBL" id="CAG9947141.1"/>
    </source>
</evidence>
<keyword evidence="2" id="KW-1185">Reference proteome</keyword>
<organism evidence="1 2">
    <name type="scientific">Clonostachys rosea f. rosea IK726</name>
    <dbReference type="NCBI Taxonomy" id="1349383"/>
    <lineage>
        <taxon>Eukaryota</taxon>
        <taxon>Fungi</taxon>
        <taxon>Dikarya</taxon>
        <taxon>Ascomycota</taxon>
        <taxon>Pezizomycotina</taxon>
        <taxon>Sordariomycetes</taxon>
        <taxon>Hypocreomycetidae</taxon>
        <taxon>Hypocreales</taxon>
        <taxon>Bionectriaceae</taxon>
        <taxon>Clonostachys</taxon>
    </lineage>
</organism>
<gene>
    <name evidence="1" type="ORF">CRV2_00013253</name>
</gene>
<reference evidence="1" key="1">
    <citation type="submission" date="2020-04" db="EMBL/GenBank/DDBJ databases">
        <authorList>
            <person name="Broberg M."/>
        </authorList>
    </citation>
    <scope>NUCLEOTIDE SEQUENCE</scope>
</reference>
<proteinExistence type="predicted"/>
<evidence type="ECO:0000313" key="2">
    <source>
        <dbReference type="Proteomes" id="UP000836387"/>
    </source>
</evidence>
<comment type="caution">
    <text evidence="1">The sequence shown here is derived from an EMBL/GenBank/DDBJ whole genome shotgun (WGS) entry which is preliminary data.</text>
</comment>
<protein>
    <submittedName>
        <fullName evidence="1">Uncharacterized protein</fullName>
    </submittedName>
</protein>
<reference evidence="1" key="2">
    <citation type="submission" date="2021-10" db="EMBL/GenBank/DDBJ databases">
        <authorList>
            <person name="Piombo E."/>
        </authorList>
    </citation>
    <scope>NUCLEOTIDE SEQUENCE</scope>
</reference>
<dbReference type="EMBL" id="CADEHS020000011">
    <property type="protein sequence ID" value="CAG9947141.1"/>
    <property type="molecule type" value="Genomic_DNA"/>
</dbReference>
<accession>A0ACA9U1H7</accession>
<name>A0ACA9U1H7_BIOOC</name>
<dbReference type="Proteomes" id="UP000836387">
    <property type="component" value="Unassembled WGS sequence"/>
</dbReference>